<gene>
    <name evidence="1" type="ORF">GCM10008957_20880</name>
</gene>
<accession>A0A918F799</accession>
<keyword evidence="2" id="KW-1185">Reference proteome</keyword>
<name>A0A918F799_9DEIO</name>
<organism evidence="1 2">
    <name type="scientific">Deinococcus ruber</name>
    <dbReference type="NCBI Taxonomy" id="1848197"/>
    <lineage>
        <taxon>Bacteria</taxon>
        <taxon>Thermotogati</taxon>
        <taxon>Deinococcota</taxon>
        <taxon>Deinococci</taxon>
        <taxon>Deinococcales</taxon>
        <taxon>Deinococcaceae</taxon>
        <taxon>Deinococcus</taxon>
    </lineage>
</organism>
<reference evidence="1" key="2">
    <citation type="submission" date="2020-09" db="EMBL/GenBank/DDBJ databases">
        <authorList>
            <person name="Sun Q."/>
            <person name="Ohkuma M."/>
        </authorList>
    </citation>
    <scope>NUCLEOTIDE SEQUENCE</scope>
    <source>
        <strain evidence="1">JCM 31311</strain>
    </source>
</reference>
<dbReference type="EMBL" id="BMQL01000009">
    <property type="protein sequence ID" value="GGR07985.1"/>
    <property type="molecule type" value="Genomic_DNA"/>
</dbReference>
<dbReference type="SUPFAM" id="SSF89372">
    <property type="entry name" value="Fucose-specific lectin"/>
    <property type="match status" value="1"/>
</dbReference>
<evidence type="ECO:0000313" key="2">
    <source>
        <dbReference type="Proteomes" id="UP000603865"/>
    </source>
</evidence>
<protein>
    <submittedName>
        <fullName evidence="1">Uncharacterized protein</fullName>
    </submittedName>
</protein>
<comment type="caution">
    <text evidence="1">The sequence shown here is derived from an EMBL/GenBank/DDBJ whole genome shotgun (WGS) entry which is preliminary data.</text>
</comment>
<sequence>MLRSTLVRRPLTRSLWILGLLGSALAGGGTPSATLPSPSRADATMTALTTGPDGQPVLAWVELSPSGGEVFGHLHAVRWNGGGWTALGGLLNENPVHNAWQLSAVHGPDGQPWLGWAEDAGTAHVDSYLMSRWNGSSWSDPGLYAVRRNLSDAGKSRAFTVTTQNQPYLTWTNIYYPGAFAQVVQPFYWQPGAKVWEEQTPTLNHTIGKAAFFPAAARGPQGTIYTAWLEGDVAHSDVFVAQLGSGKKWTYLGGPLNFRPHTYTFAPQLAAGPAGVVAAWLEDQGGVDNLFVKRWTGQRWASLGATLNIDSRLLAERPNLALDARGYPLLAWVEGTDAGRNVYAKRWTGNGWTLLGGGPLNLKAGDARSASVTVDADGRAVVAWCERSGGTYSVQVKRFAP</sequence>
<dbReference type="Proteomes" id="UP000603865">
    <property type="component" value="Unassembled WGS sequence"/>
</dbReference>
<reference evidence="1" key="1">
    <citation type="journal article" date="2014" name="Int. J. Syst. Evol. Microbiol.">
        <title>Complete genome sequence of Corynebacterium casei LMG S-19264T (=DSM 44701T), isolated from a smear-ripened cheese.</title>
        <authorList>
            <consortium name="US DOE Joint Genome Institute (JGI-PGF)"/>
            <person name="Walter F."/>
            <person name="Albersmeier A."/>
            <person name="Kalinowski J."/>
            <person name="Ruckert C."/>
        </authorList>
    </citation>
    <scope>NUCLEOTIDE SEQUENCE</scope>
    <source>
        <strain evidence="1">JCM 31311</strain>
    </source>
</reference>
<proteinExistence type="predicted"/>
<dbReference type="AlphaFoldDB" id="A0A918F799"/>
<dbReference type="RefSeq" id="WP_189090063.1">
    <property type="nucleotide sequence ID" value="NZ_BMQL01000009.1"/>
</dbReference>
<evidence type="ECO:0000313" key="1">
    <source>
        <dbReference type="EMBL" id="GGR07985.1"/>
    </source>
</evidence>